<sequence>MHLPGGDWAIKLGGLVCRGHFVFSSPTNNDDPNATFSILPITETQTTTVTVTAPAALPPKLEPPSGFVTIVTASPTAVATREKQVRGELAGEDPASEDPASEEPATYGEPTTLSEEELLTALETIVALSALEEPTTLATRDDHSNDGEGKKKFFKPYPQGVDEPDPENKKGHKHPTFDNSGEPFCFRWPGGEIEDENYEPKCPNGDKPTLLWRCTVLNLPYFEKKKNYRAFRWFKCPGLVKDW</sequence>
<evidence type="ECO:0000256" key="1">
    <source>
        <dbReference type="SAM" id="MobiDB-lite"/>
    </source>
</evidence>
<evidence type="ECO:0000313" key="2">
    <source>
        <dbReference type="EMBL" id="CRG88996.1"/>
    </source>
</evidence>
<feature type="region of interest" description="Disordered" evidence="1">
    <location>
        <begin position="78"/>
        <end position="111"/>
    </location>
</feature>
<dbReference type="EMBL" id="CVMT01000005">
    <property type="protein sequence ID" value="CRG88996.1"/>
    <property type="molecule type" value="Genomic_DNA"/>
</dbReference>
<name>A0A0U1M1K9_TALIS</name>
<feature type="compositionally biased region" description="Basic and acidic residues" evidence="1">
    <location>
        <begin position="139"/>
        <end position="151"/>
    </location>
</feature>
<proteinExistence type="predicted"/>
<reference evidence="2 3" key="1">
    <citation type="submission" date="2015-04" db="EMBL/GenBank/DDBJ databases">
        <authorList>
            <person name="Syromyatnikov M.Y."/>
            <person name="Popov V.N."/>
        </authorList>
    </citation>
    <scope>NUCLEOTIDE SEQUENCE [LARGE SCALE GENOMIC DNA]</scope>
    <source>
        <strain evidence="2">WF-38-12</strain>
    </source>
</reference>
<accession>A0A0U1M1K9</accession>
<protein>
    <submittedName>
        <fullName evidence="2">Uncharacterized protein</fullName>
    </submittedName>
</protein>
<evidence type="ECO:0000313" key="3">
    <source>
        <dbReference type="Proteomes" id="UP000054383"/>
    </source>
</evidence>
<dbReference type="Proteomes" id="UP000054383">
    <property type="component" value="Unassembled WGS sequence"/>
</dbReference>
<feature type="region of interest" description="Disordered" evidence="1">
    <location>
        <begin position="136"/>
        <end position="181"/>
    </location>
</feature>
<feature type="compositionally biased region" description="Acidic residues" evidence="1">
    <location>
        <begin position="90"/>
        <end position="101"/>
    </location>
</feature>
<organism evidence="2 3">
    <name type="scientific">Talaromyces islandicus</name>
    <name type="common">Penicillium islandicum</name>
    <dbReference type="NCBI Taxonomy" id="28573"/>
    <lineage>
        <taxon>Eukaryota</taxon>
        <taxon>Fungi</taxon>
        <taxon>Dikarya</taxon>
        <taxon>Ascomycota</taxon>
        <taxon>Pezizomycotina</taxon>
        <taxon>Eurotiomycetes</taxon>
        <taxon>Eurotiomycetidae</taxon>
        <taxon>Eurotiales</taxon>
        <taxon>Trichocomaceae</taxon>
        <taxon>Talaromyces</taxon>
        <taxon>Talaromyces sect. Islandici</taxon>
    </lineage>
</organism>
<keyword evidence="3" id="KW-1185">Reference proteome</keyword>
<dbReference type="AlphaFoldDB" id="A0A0U1M1K9"/>
<gene>
    <name evidence="2" type="ORF">PISL3812_06031</name>
</gene>